<feature type="domain" description="MPN" evidence="8">
    <location>
        <begin position="106"/>
        <end position="228"/>
    </location>
</feature>
<dbReference type="STRING" id="749551.HMPREF9555_02004"/>
<dbReference type="Gene3D" id="3.40.140.10">
    <property type="entry name" value="Cytidine Deaminase, domain 2"/>
    <property type="match status" value="1"/>
</dbReference>
<keyword evidence="6" id="KW-0482">Metalloprotease</keyword>
<accession>E7N4Q9</accession>
<dbReference type="HOGENOM" id="CLU_073529_0_2_9"/>
<evidence type="ECO:0000313" key="10">
    <source>
        <dbReference type="Proteomes" id="UP000004633"/>
    </source>
</evidence>
<evidence type="ECO:0000313" key="9">
    <source>
        <dbReference type="EMBL" id="EFW28837.1"/>
    </source>
</evidence>
<gene>
    <name evidence="9" type="ORF">HMPREF9555_02004</name>
</gene>
<dbReference type="InterPro" id="IPR025657">
    <property type="entry name" value="RadC_JAB"/>
</dbReference>
<dbReference type="PANTHER" id="PTHR30471:SF3">
    <property type="entry name" value="UPF0758 PROTEIN YEES-RELATED"/>
    <property type="match status" value="1"/>
</dbReference>
<protein>
    <submittedName>
        <fullName evidence="9">Putative DNA repair protein RadC</fullName>
    </submittedName>
</protein>
<sequence>MTIMQMRELPAGEMPRERLIEKGAQELTDAELLAILLRTGRRGENVLDMARRIISELPEQRISALLYMPAQELARIDGLGLAKAATILAALELGSRAQRRAGARIRVDEAQVVADLLLPRYRTEIHEHFLVLPLTSKNDIIMEAEVSRGTLTRTLVHPREVFVPAIRCAAARIILVHNHPSGDPMPSAEDHRITRILVEAGRLLSIPVVDHIVLGSEGYYSFAEHGLI</sequence>
<dbReference type="InterPro" id="IPR020891">
    <property type="entry name" value="UPF0758_CS"/>
</dbReference>
<organism evidence="9 10">
    <name type="scientific">Selenomonas artemidis F0399</name>
    <dbReference type="NCBI Taxonomy" id="749551"/>
    <lineage>
        <taxon>Bacteria</taxon>
        <taxon>Bacillati</taxon>
        <taxon>Bacillota</taxon>
        <taxon>Negativicutes</taxon>
        <taxon>Selenomonadales</taxon>
        <taxon>Selenomonadaceae</taxon>
        <taxon>Selenomonas</taxon>
    </lineage>
</organism>
<evidence type="ECO:0000256" key="1">
    <source>
        <dbReference type="ARBA" id="ARBA00010243"/>
    </source>
</evidence>
<dbReference type="GO" id="GO:0006508">
    <property type="term" value="P:proteolysis"/>
    <property type="evidence" value="ECO:0007669"/>
    <property type="project" value="UniProtKB-KW"/>
</dbReference>
<dbReference type="InterPro" id="IPR037518">
    <property type="entry name" value="MPN"/>
</dbReference>
<keyword evidence="10" id="KW-1185">Reference proteome</keyword>
<dbReference type="InterPro" id="IPR046778">
    <property type="entry name" value="UPF0758_N"/>
</dbReference>
<dbReference type="NCBIfam" id="TIGR00608">
    <property type="entry name" value="radc"/>
    <property type="match status" value="1"/>
</dbReference>
<evidence type="ECO:0000256" key="4">
    <source>
        <dbReference type="ARBA" id="ARBA00022801"/>
    </source>
</evidence>
<evidence type="ECO:0000256" key="2">
    <source>
        <dbReference type="ARBA" id="ARBA00022670"/>
    </source>
</evidence>
<keyword evidence="5" id="KW-0862">Zinc</keyword>
<dbReference type="EMBL" id="AECV01000056">
    <property type="protein sequence ID" value="EFW28837.1"/>
    <property type="molecule type" value="Genomic_DNA"/>
</dbReference>
<comment type="caution">
    <text evidence="9">The sequence shown here is derived from an EMBL/GenBank/DDBJ whole genome shotgun (WGS) entry which is preliminary data.</text>
</comment>
<reference evidence="9 10" key="1">
    <citation type="submission" date="2010-08" db="EMBL/GenBank/DDBJ databases">
        <authorList>
            <person name="Weinstock G."/>
            <person name="Sodergren E."/>
            <person name="Clifton S."/>
            <person name="Fulton L."/>
            <person name="Fulton B."/>
            <person name="Courtney L."/>
            <person name="Fronick C."/>
            <person name="Harrison M."/>
            <person name="Strong C."/>
            <person name="Farmer C."/>
            <person name="Delahaunty K."/>
            <person name="Markovic C."/>
            <person name="Hall O."/>
            <person name="Minx P."/>
            <person name="Tomlinson C."/>
            <person name="Mitreva M."/>
            <person name="Hou S."/>
            <person name="Chen J."/>
            <person name="Wollam A."/>
            <person name="Pepin K.H."/>
            <person name="Johnson M."/>
            <person name="Bhonagiri V."/>
            <person name="Zhang X."/>
            <person name="Suruliraj S."/>
            <person name="Warren W."/>
            <person name="Chinwalla A."/>
            <person name="Mardis E.R."/>
            <person name="Wilson R.K."/>
        </authorList>
    </citation>
    <scope>NUCLEOTIDE SEQUENCE [LARGE SCALE GENOMIC DNA]</scope>
    <source>
        <strain evidence="9 10">F0399</strain>
    </source>
</reference>
<dbReference type="RefSeq" id="WP_009350651.1">
    <property type="nucleotide sequence ID" value="NZ_GL638155.1"/>
</dbReference>
<dbReference type="CDD" id="cd08071">
    <property type="entry name" value="MPN_DUF2466"/>
    <property type="match status" value="1"/>
</dbReference>
<keyword evidence="4" id="KW-0378">Hydrolase</keyword>
<dbReference type="InterPro" id="IPR001405">
    <property type="entry name" value="UPF0758"/>
</dbReference>
<dbReference type="AlphaFoldDB" id="E7N4Q9"/>
<evidence type="ECO:0000256" key="6">
    <source>
        <dbReference type="ARBA" id="ARBA00023049"/>
    </source>
</evidence>
<evidence type="ECO:0000256" key="3">
    <source>
        <dbReference type="ARBA" id="ARBA00022723"/>
    </source>
</evidence>
<keyword evidence="2" id="KW-0645">Protease</keyword>
<dbReference type="PROSITE" id="PS50249">
    <property type="entry name" value="MPN"/>
    <property type="match status" value="1"/>
</dbReference>
<dbReference type="Pfam" id="PF20582">
    <property type="entry name" value="UPF0758_N"/>
    <property type="match status" value="1"/>
</dbReference>
<dbReference type="NCBIfam" id="NF000642">
    <property type="entry name" value="PRK00024.1"/>
    <property type="match status" value="1"/>
</dbReference>
<name>E7N4Q9_9FIRM</name>
<proteinExistence type="inferred from homology"/>
<evidence type="ECO:0000256" key="7">
    <source>
        <dbReference type="RuleBase" id="RU003797"/>
    </source>
</evidence>
<keyword evidence="3" id="KW-0479">Metal-binding</keyword>
<evidence type="ECO:0000256" key="5">
    <source>
        <dbReference type="ARBA" id="ARBA00022833"/>
    </source>
</evidence>
<comment type="similarity">
    <text evidence="1 7">Belongs to the UPF0758 family.</text>
</comment>
<dbReference type="PANTHER" id="PTHR30471">
    <property type="entry name" value="DNA REPAIR PROTEIN RADC"/>
    <property type="match status" value="1"/>
</dbReference>
<dbReference type="PROSITE" id="PS01302">
    <property type="entry name" value="UPF0758"/>
    <property type="match status" value="1"/>
</dbReference>
<dbReference type="Pfam" id="PF04002">
    <property type="entry name" value="RadC"/>
    <property type="match status" value="1"/>
</dbReference>
<dbReference type="Proteomes" id="UP000004633">
    <property type="component" value="Unassembled WGS sequence"/>
</dbReference>
<dbReference type="GO" id="GO:0008237">
    <property type="term" value="F:metallopeptidase activity"/>
    <property type="evidence" value="ECO:0007669"/>
    <property type="project" value="UniProtKB-KW"/>
</dbReference>
<evidence type="ECO:0000259" key="8">
    <source>
        <dbReference type="PROSITE" id="PS50249"/>
    </source>
</evidence>
<dbReference type="GO" id="GO:0046872">
    <property type="term" value="F:metal ion binding"/>
    <property type="evidence" value="ECO:0007669"/>
    <property type="project" value="UniProtKB-KW"/>
</dbReference>